<evidence type="ECO:0000313" key="1">
    <source>
        <dbReference type="EMBL" id="AQK55875.1"/>
    </source>
</evidence>
<name>A0A1D6QCC6_MAIZE</name>
<accession>A0A1D6QCC6</accession>
<organism evidence="1">
    <name type="scientific">Zea mays</name>
    <name type="common">Maize</name>
    <dbReference type="NCBI Taxonomy" id="4577"/>
    <lineage>
        <taxon>Eukaryota</taxon>
        <taxon>Viridiplantae</taxon>
        <taxon>Streptophyta</taxon>
        <taxon>Embryophyta</taxon>
        <taxon>Tracheophyta</taxon>
        <taxon>Spermatophyta</taxon>
        <taxon>Magnoliopsida</taxon>
        <taxon>Liliopsida</taxon>
        <taxon>Poales</taxon>
        <taxon>Poaceae</taxon>
        <taxon>PACMAD clade</taxon>
        <taxon>Panicoideae</taxon>
        <taxon>Andropogonodae</taxon>
        <taxon>Andropogoneae</taxon>
        <taxon>Tripsacinae</taxon>
        <taxon>Zea</taxon>
    </lineage>
</organism>
<gene>
    <name evidence="1" type="ORF">ZEAMMB73_Zm00001d052046</name>
</gene>
<dbReference type="InParanoid" id="A0A1D6QCC6"/>
<proteinExistence type="predicted"/>
<dbReference type="EMBL" id="CM000780">
    <property type="protein sequence ID" value="AQK55875.1"/>
    <property type="molecule type" value="Genomic_DNA"/>
</dbReference>
<dbReference type="AlphaFoldDB" id="A0A1D6QCC6"/>
<sequence>MEKLLAAWRLWTSLCVDVEPGLFARACVVAHGLQLDVAALNAVGWAGESPSWPAMFDRAAVAEVELATPHPAPSSRDSSLPQLPHPAIPVVQMHGAFHPSILAEDVFLDESILAEDEAALLMLQCDEALTSRLAQWKRTTIPTNLAARCSCAVDNVISLFYARMVCFPRIIVVLSISAAATNRIGYLLLKSVVPDMVVYSLSCSDDLITFVKLLLVAVHAIIHDGLSTRGFRFQPYRSAEFLVINLLVDFFIFETKAYALFPTHEVIP</sequence>
<dbReference type="STRING" id="4577.A0A1D6QCC6"/>
<protein>
    <submittedName>
        <fullName evidence="1">Uncharacterized protein</fullName>
    </submittedName>
</protein>
<reference evidence="1" key="1">
    <citation type="submission" date="2015-12" db="EMBL/GenBank/DDBJ databases">
        <title>Update maize B73 reference genome by single molecule sequencing technologies.</title>
        <authorList>
            <consortium name="Maize Genome Sequencing Project"/>
            <person name="Ware D."/>
        </authorList>
    </citation>
    <scope>NUCLEOTIDE SEQUENCE</scope>
    <source>
        <tissue evidence="1">Seedling</tissue>
    </source>
</reference>